<dbReference type="Proteomes" id="UP001059859">
    <property type="component" value="Chromosome"/>
</dbReference>
<name>A0ABY5YQ07_9MICC</name>
<dbReference type="EMBL" id="CP104275">
    <property type="protein sequence ID" value="UWX97164.1"/>
    <property type="molecule type" value="Genomic_DNA"/>
</dbReference>
<reference evidence="2" key="1">
    <citation type="submission" date="2022-09" db="EMBL/GenBank/DDBJ databases">
        <title>Novel species in genus Arthrobacter.</title>
        <authorList>
            <person name="Liu Y."/>
        </authorList>
    </citation>
    <scope>NUCLEOTIDE SEQUENCE</scope>
    <source>
        <strain evidence="2">Zg-Y815</strain>
    </source>
</reference>
<keyword evidence="1" id="KW-0812">Transmembrane</keyword>
<keyword evidence="1" id="KW-0472">Membrane</keyword>
<organism evidence="2 3">
    <name type="scientific">Arthrobacter zhaoxinii</name>
    <dbReference type="NCBI Taxonomy" id="2964616"/>
    <lineage>
        <taxon>Bacteria</taxon>
        <taxon>Bacillati</taxon>
        <taxon>Actinomycetota</taxon>
        <taxon>Actinomycetes</taxon>
        <taxon>Micrococcales</taxon>
        <taxon>Micrococcaceae</taxon>
        <taxon>Arthrobacter</taxon>
    </lineage>
</organism>
<protein>
    <recommendedName>
        <fullName evidence="4">SdpI family protein</fullName>
    </recommendedName>
</protein>
<accession>A0ABY5YQ07</accession>
<evidence type="ECO:0000313" key="3">
    <source>
        <dbReference type="Proteomes" id="UP001059859"/>
    </source>
</evidence>
<dbReference type="RefSeq" id="WP_260652408.1">
    <property type="nucleotide sequence ID" value="NZ_CP104275.1"/>
</dbReference>
<feature type="transmembrane region" description="Helical" evidence="1">
    <location>
        <begin position="72"/>
        <end position="96"/>
    </location>
</feature>
<proteinExistence type="predicted"/>
<evidence type="ECO:0008006" key="4">
    <source>
        <dbReference type="Google" id="ProtNLM"/>
    </source>
</evidence>
<keyword evidence="3" id="KW-1185">Reference proteome</keyword>
<evidence type="ECO:0000313" key="2">
    <source>
        <dbReference type="EMBL" id="UWX97164.1"/>
    </source>
</evidence>
<evidence type="ECO:0000256" key="1">
    <source>
        <dbReference type="SAM" id="Phobius"/>
    </source>
</evidence>
<keyword evidence="1" id="KW-1133">Transmembrane helix</keyword>
<gene>
    <name evidence="2" type="ORF">N2K95_00145</name>
</gene>
<sequence length="126" mass="13947">MSEDTFLALILIPFGVLVMVPGLLVYNGRFRHYRKGLNTMWTGEPALASAYLGAALAGIPVMGMVIRSDNLQMFGLLLVPAVFLSLAIGILGNLWMPRFMKPRWIKEADDAAKRQRRVAKALASTR</sequence>
<feature type="transmembrane region" description="Helical" evidence="1">
    <location>
        <begin position="46"/>
        <end position="66"/>
    </location>
</feature>
<feature type="transmembrane region" description="Helical" evidence="1">
    <location>
        <begin position="6"/>
        <end position="26"/>
    </location>
</feature>